<name>A0A161HYG0_9MICO</name>
<dbReference type="AlphaFoldDB" id="A0A161HYG0"/>
<feature type="compositionally biased region" description="Basic and acidic residues" evidence="2">
    <location>
        <begin position="148"/>
        <end position="162"/>
    </location>
</feature>
<dbReference type="PATRIC" id="fig|1300344.3.peg.1923"/>
<dbReference type="Gene3D" id="1.10.10.10">
    <property type="entry name" value="Winged helix-like DNA-binding domain superfamily/Winged helix DNA-binding domain"/>
    <property type="match status" value="1"/>
</dbReference>
<dbReference type="InterPro" id="IPR036388">
    <property type="entry name" value="WH-like_DNA-bd_sf"/>
</dbReference>
<dbReference type="Pfam" id="PF13730">
    <property type="entry name" value="HTH_36"/>
    <property type="match status" value="1"/>
</dbReference>
<evidence type="ECO:0008006" key="5">
    <source>
        <dbReference type="Google" id="ProtNLM"/>
    </source>
</evidence>
<feature type="region of interest" description="Disordered" evidence="2">
    <location>
        <begin position="98"/>
        <end position="169"/>
    </location>
</feature>
<keyword evidence="1" id="KW-0175">Coiled coil</keyword>
<proteinExistence type="predicted"/>
<dbReference type="KEGG" id="ido:I598_1915"/>
<evidence type="ECO:0000256" key="1">
    <source>
        <dbReference type="SAM" id="Coils"/>
    </source>
</evidence>
<sequence length="256" mass="27656">MSVEAMTIALHHSRAQGTAKVVLLGIANHDGDGGAWPSIATLAKYANVSTRSVQRAIDELQVLGEVSRGRQQGGTARTPDHLRPNLYAFTLTCPPDCDRSKNHVTDADQHRHRGAKPAASEPTAPAPKPAATDRRDLAAQETATARAQRLEHPERCAEHQHTDVPPPCGACARARRVVEAAEAERDQRQRTADAERLRAERAERTRLARIDIDACGLCDDDGRLRNGLPCKHDPALVERNARGRAAVDAALAGARA</sequence>
<reference evidence="3 4" key="1">
    <citation type="submission" date="2016-01" db="EMBL/GenBank/DDBJ databases">
        <title>Complete genome sequence of a soil Actinobacterium, Isoptericola dokdonensis DS-3.</title>
        <authorList>
            <person name="Kwon S.-K."/>
            <person name="Kim J.F."/>
        </authorList>
    </citation>
    <scope>NUCLEOTIDE SEQUENCE [LARGE SCALE GENOMIC DNA]</scope>
    <source>
        <strain evidence="3 4">DS-3</strain>
    </source>
</reference>
<dbReference type="Proteomes" id="UP000076794">
    <property type="component" value="Chromosome"/>
</dbReference>
<accession>A0A161HYG0</accession>
<evidence type="ECO:0000256" key="2">
    <source>
        <dbReference type="SAM" id="MobiDB-lite"/>
    </source>
</evidence>
<protein>
    <recommendedName>
        <fullName evidence="5">Helix-turn-helix domain-containing protein</fullName>
    </recommendedName>
</protein>
<feature type="compositionally biased region" description="Basic and acidic residues" evidence="2">
    <location>
        <begin position="98"/>
        <end position="109"/>
    </location>
</feature>
<evidence type="ECO:0000313" key="4">
    <source>
        <dbReference type="Proteomes" id="UP000076794"/>
    </source>
</evidence>
<dbReference type="EMBL" id="CP014209">
    <property type="protein sequence ID" value="ANC31463.1"/>
    <property type="molecule type" value="Genomic_DNA"/>
</dbReference>
<dbReference type="STRING" id="1300344.I598_1915"/>
<dbReference type="RefSeq" id="WP_068202756.1">
    <property type="nucleotide sequence ID" value="NZ_CP014209.1"/>
</dbReference>
<keyword evidence="4" id="KW-1185">Reference proteome</keyword>
<feature type="coiled-coil region" evidence="1">
    <location>
        <begin position="171"/>
        <end position="200"/>
    </location>
</feature>
<organism evidence="3 4">
    <name type="scientific">Isoptericola dokdonensis DS-3</name>
    <dbReference type="NCBI Taxonomy" id="1300344"/>
    <lineage>
        <taxon>Bacteria</taxon>
        <taxon>Bacillati</taxon>
        <taxon>Actinomycetota</taxon>
        <taxon>Actinomycetes</taxon>
        <taxon>Micrococcales</taxon>
        <taxon>Promicromonosporaceae</taxon>
        <taxon>Isoptericola</taxon>
    </lineage>
</organism>
<gene>
    <name evidence="3" type="ORF">I598_1915</name>
</gene>
<evidence type="ECO:0000313" key="3">
    <source>
        <dbReference type="EMBL" id="ANC31463.1"/>
    </source>
</evidence>